<dbReference type="SMART" id="SM00471">
    <property type="entry name" value="HDc"/>
    <property type="match status" value="1"/>
</dbReference>
<feature type="domain" description="HDOD" evidence="1">
    <location>
        <begin position="15"/>
        <end position="214"/>
    </location>
</feature>
<dbReference type="Proteomes" id="UP000663929">
    <property type="component" value="Chromosome"/>
</dbReference>
<dbReference type="Gene3D" id="1.10.3210.10">
    <property type="entry name" value="Hypothetical protein af1432"/>
    <property type="match status" value="1"/>
</dbReference>
<name>A0A8A4TUF2_SULCO</name>
<dbReference type="InterPro" id="IPR052340">
    <property type="entry name" value="RNase_Y/CdgJ"/>
</dbReference>
<dbReference type="EMBL" id="CP071793">
    <property type="protein sequence ID" value="QTD52764.1"/>
    <property type="molecule type" value="Genomic_DNA"/>
</dbReference>
<evidence type="ECO:0000313" key="2">
    <source>
        <dbReference type="EMBL" id="QTD52764.1"/>
    </source>
</evidence>
<dbReference type="InterPro" id="IPR013976">
    <property type="entry name" value="HDOD"/>
</dbReference>
<dbReference type="CDD" id="cd00077">
    <property type="entry name" value="HDc"/>
    <property type="match status" value="1"/>
</dbReference>
<keyword evidence="3" id="KW-1185">Reference proteome</keyword>
<accession>A0A8A4TUF2</accession>
<dbReference type="AlphaFoldDB" id="A0A8A4TUF2"/>
<dbReference type="PANTHER" id="PTHR33525:SF3">
    <property type="entry name" value="RIBONUCLEASE Y"/>
    <property type="match status" value="1"/>
</dbReference>
<gene>
    <name evidence="2" type="ORF">J3U87_09830</name>
</gene>
<dbReference type="SUPFAM" id="SSF109604">
    <property type="entry name" value="HD-domain/PDEase-like"/>
    <property type="match status" value="1"/>
</dbReference>
<evidence type="ECO:0000259" key="1">
    <source>
        <dbReference type="PROSITE" id="PS51833"/>
    </source>
</evidence>
<evidence type="ECO:0000313" key="3">
    <source>
        <dbReference type="Proteomes" id="UP000663929"/>
    </source>
</evidence>
<dbReference type="InterPro" id="IPR003607">
    <property type="entry name" value="HD/PDEase_dom"/>
</dbReference>
<organism evidence="2 3">
    <name type="scientific">Sulfidibacter corallicola</name>
    <dbReference type="NCBI Taxonomy" id="2818388"/>
    <lineage>
        <taxon>Bacteria</taxon>
        <taxon>Pseudomonadati</taxon>
        <taxon>Acidobacteriota</taxon>
        <taxon>Holophagae</taxon>
        <taxon>Acanthopleuribacterales</taxon>
        <taxon>Acanthopleuribacteraceae</taxon>
        <taxon>Sulfidibacter</taxon>
    </lineage>
</organism>
<dbReference type="Pfam" id="PF08668">
    <property type="entry name" value="HDOD"/>
    <property type="match status" value="1"/>
</dbReference>
<dbReference type="KEGG" id="scor:J3U87_09830"/>
<dbReference type="PROSITE" id="PS51833">
    <property type="entry name" value="HDOD"/>
    <property type="match status" value="1"/>
</dbReference>
<proteinExistence type="predicted"/>
<reference evidence="2" key="1">
    <citation type="submission" date="2021-03" db="EMBL/GenBank/DDBJ databases">
        <title>Acanthopleuribacteraceae sp. M133.</title>
        <authorList>
            <person name="Wang G."/>
        </authorList>
    </citation>
    <scope>NUCLEOTIDE SEQUENCE</scope>
    <source>
        <strain evidence="2">M133</strain>
    </source>
</reference>
<sequence length="296" mass="33538">MNDRTREAMEKLDQFPPFTNATLAIIDLLANGDYDTDQLAALIETDLTLAARCLKQINAPIYGFKEDQVTDIRRAVTLLGSETIYSIALETSLQKVLKHPLEGYQAKIGEFRRHSLRTAIGARRMMRFLFEGRQAEEAYAAGLLHDIGKVVLSDLLGSRIDEARQTLKDQPNKDFLVLEKTLFDLTHPEIGATLAKRWNLPPSLETAIRYHHRPSEAPQEHRDLCLAVHFGDMFAMMTGSATEIDSLAYAFDPVVDTLIKRDRQWELVTYPKLLLEIDEEFQRAMGLTDGNGEKHP</sequence>
<dbReference type="RefSeq" id="WP_237382866.1">
    <property type="nucleotide sequence ID" value="NZ_CP071793.1"/>
</dbReference>
<dbReference type="PANTHER" id="PTHR33525">
    <property type="match status" value="1"/>
</dbReference>
<protein>
    <submittedName>
        <fullName evidence="2">HDOD domain-containing protein</fullName>
    </submittedName>
</protein>